<protein>
    <submittedName>
        <fullName evidence="2">Uncharacterized protein</fullName>
    </submittedName>
</protein>
<feature type="region of interest" description="Disordered" evidence="1">
    <location>
        <begin position="1"/>
        <end position="67"/>
    </location>
</feature>
<evidence type="ECO:0000313" key="3">
    <source>
        <dbReference type="Proteomes" id="UP001194746"/>
    </source>
</evidence>
<keyword evidence="3" id="KW-1185">Reference proteome</keyword>
<feature type="compositionally biased region" description="Polar residues" evidence="1">
    <location>
        <begin position="160"/>
        <end position="169"/>
    </location>
</feature>
<organism evidence="2 3">
    <name type="scientific">Aspergillus nanangensis</name>
    <dbReference type="NCBI Taxonomy" id="2582783"/>
    <lineage>
        <taxon>Eukaryota</taxon>
        <taxon>Fungi</taxon>
        <taxon>Dikarya</taxon>
        <taxon>Ascomycota</taxon>
        <taxon>Pezizomycotina</taxon>
        <taxon>Eurotiomycetes</taxon>
        <taxon>Eurotiomycetidae</taxon>
        <taxon>Eurotiales</taxon>
        <taxon>Aspergillaceae</taxon>
        <taxon>Aspergillus</taxon>
        <taxon>Aspergillus subgen. Circumdati</taxon>
    </lineage>
</organism>
<feature type="region of interest" description="Disordered" evidence="1">
    <location>
        <begin position="153"/>
        <end position="173"/>
    </location>
</feature>
<reference evidence="2" key="1">
    <citation type="journal article" date="2019" name="Beilstein J. Org. Chem.">
        <title>Nanangenines: drimane sesquiterpenoids as the dominant metabolite cohort of a novel Australian fungus, Aspergillus nanangensis.</title>
        <authorList>
            <person name="Lacey H.J."/>
            <person name="Gilchrist C.L.M."/>
            <person name="Crombie A."/>
            <person name="Kalaitzis J.A."/>
            <person name="Vuong D."/>
            <person name="Rutledge P.J."/>
            <person name="Turner P."/>
            <person name="Pitt J.I."/>
            <person name="Lacey E."/>
            <person name="Chooi Y.H."/>
            <person name="Piggott A.M."/>
        </authorList>
    </citation>
    <scope>NUCLEOTIDE SEQUENCE</scope>
    <source>
        <strain evidence="2">MST-FP2251</strain>
    </source>
</reference>
<feature type="non-terminal residue" evidence="2">
    <location>
        <position position="1"/>
    </location>
</feature>
<comment type="caution">
    <text evidence="2">The sequence shown here is derived from an EMBL/GenBank/DDBJ whole genome shotgun (WGS) entry which is preliminary data.</text>
</comment>
<accession>A0AAD4GX02</accession>
<evidence type="ECO:0000313" key="2">
    <source>
        <dbReference type="EMBL" id="KAF9892210.1"/>
    </source>
</evidence>
<feature type="compositionally biased region" description="Acidic residues" evidence="1">
    <location>
        <begin position="1"/>
        <end position="11"/>
    </location>
</feature>
<dbReference type="Proteomes" id="UP001194746">
    <property type="component" value="Unassembled WGS sequence"/>
</dbReference>
<gene>
    <name evidence="2" type="ORF">FE257_001986</name>
</gene>
<dbReference type="AlphaFoldDB" id="A0AAD4GX02"/>
<reference evidence="2" key="2">
    <citation type="submission" date="2020-02" db="EMBL/GenBank/DDBJ databases">
        <authorList>
            <person name="Gilchrist C.L.M."/>
            <person name="Chooi Y.-H."/>
        </authorList>
    </citation>
    <scope>NUCLEOTIDE SEQUENCE</scope>
    <source>
        <strain evidence="2">MST-FP2251</strain>
    </source>
</reference>
<sequence length="448" mass="49363">MGGIQTEDEEAASQRLPRPQISTMGIVAVRHHHHPPPAPAPDSFPSDGKETPPFKPEPDNRNPPPIVTLPIDPNLANPRLLINRACIYERHLPANTYITAHVQRLQHGHYSSSAVSDRDFDHVDFLSVNFIFHSPNTNTHRFKAATIRASVACPRDAPSPKSTGRSRSNGGPRFLKHAPHLLYGTVSPETLQWNYSLTGSLGVAELPLMASVTPSGSMNGRYRRYEMMRIQGSVRSLKSPRGRRFDVDAGELVWTLEENNLQRSGLPREFTFAMLIQKPHADSRLQLALEIDPMLQCGCIDYPDWWLGLSRYRAVPRRSVDFRVEIGQRFEPAAAPSSPPRGFNFATLESSFDDYVHMPGKKFTSNLPTIPDGMELDDDNQLRNNNPNGDFSLVQPVSGIPQLPYPPGAMAGIPGQVPMNAAGGGPMLPPGFNPGGSPMRAILAQQSS</sequence>
<name>A0AAD4GX02_ASPNN</name>
<evidence type="ECO:0000256" key="1">
    <source>
        <dbReference type="SAM" id="MobiDB-lite"/>
    </source>
</evidence>
<feature type="compositionally biased region" description="Basic and acidic residues" evidence="1">
    <location>
        <begin position="47"/>
        <end position="60"/>
    </location>
</feature>
<proteinExistence type="predicted"/>
<dbReference type="EMBL" id="VCAU01000013">
    <property type="protein sequence ID" value="KAF9892210.1"/>
    <property type="molecule type" value="Genomic_DNA"/>
</dbReference>